<dbReference type="PANTHER" id="PTHR43105">
    <property type="entry name" value="RESPIRATORY NITRATE REDUCTASE"/>
    <property type="match status" value="1"/>
</dbReference>
<feature type="region of interest" description="Disordered" evidence="5">
    <location>
        <begin position="725"/>
        <end position="775"/>
    </location>
</feature>
<dbReference type="InterPro" id="IPR009010">
    <property type="entry name" value="Asp_de-COase-like_dom_sf"/>
</dbReference>
<evidence type="ECO:0000313" key="8">
    <source>
        <dbReference type="Proteomes" id="UP000225108"/>
    </source>
</evidence>
<dbReference type="SUPFAM" id="SSF53706">
    <property type="entry name" value="Formate dehydrogenase/DMSO reductase, domains 1-3"/>
    <property type="match status" value="1"/>
</dbReference>
<dbReference type="Gene3D" id="3.40.50.740">
    <property type="match status" value="1"/>
</dbReference>
<reference evidence="7 8" key="1">
    <citation type="submission" date="2017-10" db="EMBL/GenBank/DDBJ databases">
        <title>The draft genome sequence of Williamsia sp. BULT 1.1 isolated from the semi-arid grassland soils from South Africa.</title>
        <authorList>
            <person name="Kabwe M.H."/>
            <person name="Govender N."/>
            <person name="Mutseka Lunga P."/>
            <person name="Vikram S."/>
            <person name="Makhalanyane T.P."/>
        </authorList>
    </citation>
    <scope>NUCLEOTIDE SEQUENCE [LARGE SCALE GENOMIC DNA]</scope>
    <source>
        <strain evidence="7 8">BULT 1.1</strain>
    </source>
</reference>
<dbReference type="RefSeq" id="WP_099384021.1">
    <property type="nucleotide sequence ID" value="NZ_PEBD01000010.1"/>
</dbReference>
<feature type="domain" description="4Fe-4S Mo/W bis-MGD-type" evidence="6">
    <location>
        <begin position="27"/>
        <end position="82"/>
    </location>
</feature>
<evidence type="ECO:0000256" key="2">
    <source>
        <dbReference type="ARBA" id="ARBA00022723"/>
    </source>
</evidence>
<dbReference type="Gene3D" id="2.20.25.90">
    <property type="entry name" value="ADC-like domains"/>
    <property type="match status" value="1"/>
</dbReference>
<organism evidence="7 8">
    <name type="scientific">Williamsia marianensis</name>
    <dbReference type="NCBI Taxonomy" id="85044"/>
    <lineage>
        <taxon>Bacteria</taxon>
        <taxon>Bacillati</taxon>
        <taxon>Actinomycetota</taxon>
        <taxon>Actinomycetes</taxon>
        <taxon>Mycobacteriales</taxon>
        <taxon>Nocardiaceae</taxon>
        <taxon>Williamsia</taxon>
    </lineage>
</organism>
<dbReference type="Pfam" id="PF04879">
    <property type="entry name" value="Molybdop_Fe4S4"/>
    <property type="match status" value="1"/>
</dbReference>
<dbReference type="GO" id="GO:0022904">
    <property type="term" value="P:respiratory electron transport chain"/>
    <property type="evidence" value="ECO:0007669"/>
    <property type="project" value="TreeGrafter"/>
</dbReference>
<dbReference type="PROSITE" id="PS51669">
    <property type="entry name" value="4FE4S_MOW_BIS_MGD"/>
    <property type="match status" value="1"/>
</dbReference>
<dbReference type="GO" id="GO:0003954">
    <property type="term" value="F:NADH dehydrogenase activity"/>
    <property type="evidence" value="ECO:0007669"/>
    <property type="project" value="TreeGrafter"/>
</dbReference>
<dbReference type="GO" id="GO:0046872">
    <property type="term" value="F:metal ion binding"/>
    <property type="evidence" value="ECO:0007669"/>
    <property type="project" value="UniProtKB-KW"/>
</dbReference>
<dbReference type="Proteomes" id="UP000225108">
    <property type="component" value="Unassembled WGS sequence"/>
</dbReference>
<evidence type="ECO:0000256" key="1">
    <source>
        <dbReference type="ARBA" id="ARBA00022485"/>
    </source>
</evidence>
<dbReference type="Pfam" id="PF00384">
    <property type="entry name" value="Molybdopterin"/>
    <property type="match status" value="1"/>
</dbReference>
<evidence type="ECO:0000256" key="4">
    <source>
        <dbReference type="ARBA" id="ARBA00023014"/>
    </source>
</evidence>
<dbReference type="InterPro" id="IPR050123">
    <property type="entry name" value="Prok_molybdopt-oxidoreductase"/>
</dbReference>
<sequence length="775" mass="82242">MTAQTVSIDLPLGEPGNRSAGEFAGGSVGTATHCPYCGLQCAMNISGNGAADAEVTPRQFPTNRGGLCQKGWTAADVLRNPNRLTAPLVRRDGVLTPTTWDDALDVVASGFARARREYGADSVAIFGGGGLTNEKAYQLGKFARVALGTSNIDYNGRFCMSSAAAAGIKSFGIDRGLPFPLADLGSAECIVILGGNVAETMPPMVGHLMTAARAGGLVVADPRRTSTVERAVSDGGVHLQLSPGTDLPLALGLAHIAVTEGYADLDYIADRTNGFDDFWRAAAQWWPERTERVTGVPVSAMRRTVAMLADARAAGKGAYVLTARGAEQHSSGTDTVSAVIGLSLILGLCGREGSGYGCITGQGNGQGGREHGQKADQLPGYRKITDPAARAHVARVWGIDPEDLPGAGKSAYELLESLGQPGGPKMLMVHASNLAVSAPRAGHVVERLESLEMLVVNDFLLSETAKLADVVLPVLQWAEEEGTMTSLEGRVLRRRQAIPVPEGTRSELEVLSELATRLGQPAHRFQTDPRDVFDELRAASAGGAADYAGITYERLDNDEALHWPCPTIGHPGTPRIFLDRFATDDGRAQFIPVDYSGPTEPVDAEYPLVCTTGRVLTHYQSGAQTRYVKDLADAAGPMFVEVNTDTAERLGVDDGQQVRVISRRGTMTAAARCVESLRPDTVFLPFHYAGDQRANLLTNPELDPTSRMPEFKACAVRLEPLESLETQRSGARPIAGKTQRSGARPVVGETQRSGARPIAGETQRSGARPVVGEVS</sequence>
<dbReference type="GO" id="GO:0051539">
    <property type="term" value="F:4 iron, 4 sulfur cluster binding"/>
    <property type="evidence" value="ECO:0007669"/>
    <property type="project" value="UniProtKB-KW"/>
</dbReference>
<dbReference type="Gene3D" id="2.40.40.20">
    <property type="match status" value="1"/>
</dbReference>
<keyword evidence="3" id="KW-0408">Iron</keyword>
<dbReference type="Gene3D" id="3.40.228.10">
    <property type="entry name" value="Dimethylsulfoxide Reductase, domain 2"/>
    <property type="match status" value="1"/>
</dbReference>
<dbReference type="CDD" id="cd00508">
    <property type="entry name" value="MopB_CT_Fdh-Nap-like"/>
    <property type="match status" value="1"/>
</dbReference>
<dbReference type="AlphaFoldDB" id="A0A2G3PIQ6"/>
<dbReference type="PANTHER" id="PTHR43105:SF10">
    <property type="entry name" value="NADH-QUINONE OXIDOREDUCTASE SUBUNIT G"/>
    <property type="match status" value="1"/>
</dbReference>
<name>A0A2G3PIQ6_WILMA</name>
<dbReference type="EMBL" id="PEBD01000010">
    <property type="protein sequence ID" value="PHV65694.1"/>
    <property type="molecule type" value="Genomic_DNA"/>
</dbReference>
<dbReference type="Pfam" id="PF01568">
    <property type="entry name" value="Molydop_binding"/>
    <property type="match status" value="1"/>
</dbReference>
<comment type="caution">
    <text evidence="7">The sequence shown here is derived from an EMBL/GenBank/DDBJ whole genome shotgun (WGS) entry which is preliminary data.</text>
</comment>
<evidence type="ECO:0000256" key="3">
    <source>
        <dbReference type="ARBA" id="ARBA00023004"/>
    </source>
</evidence>
<gene>
    <name evidence="7" type="ORF">CSW57_18370</name>
</gene>
<keyword evidence="4" id="KW-0411">Iron-sulfur</keyword>
<evidence type="ECO:0000256" key="5">
    <source>
        <dbReference type="SAM" id="MobiDB-lite"/>
    </source>
</evidence>
<proteinExistence type="predicted"/>
<evidence type="ECO:0000259" key="6">
    <source>
        <dbReference type="PROSITE" id="PS51669"/>
    </source>
</evidence>
<dbReference type="SUPFAM" id="SSF50692">
    <property type="entry name" value="ADC-like"/>
    <property type="match status" value="1"/>
</dbReference>
<dbReference type="InterPro" id="IPR006657">
    <property type="entry name" value="MoPterin_dinucl-bd_dom"/>
</dbReference>
<dbReference type="SMART" id="SM00926">
    <property type="entry name" value="Molybdop_Fe4S4"/>
    <property type="match status" value="1"/>
</dbReference>
<keyword evidence="2" id="KW-0479">Metal-binding</keyword>
<dbReference type="InterPro" id="IPR006963">
    <property type="entry name" value="Mopterin_OxRdtase_4Fe-4S_dom"/>
</dbReference>
<evidence type="ECO:0000313" key="7">
    <source>
        <dbReference type="EMBL" id="PHV65694.1"/>
    </source>
</evidence>
<keyword evidence="1" id="KW-0004">4Fe-4S</keyword>
<dbReference type="GO" id="GO:0043546">
    <property type="term" value="F:molybdopterin cofactor binding"/>
    <property type="evidence" value="ECO:0007669"/>
    <property type="project" value="InterPro"/>
</dbReference>
<protein>
    <submittedName>
        <fullName evidence="7">Nitrite reductase</fullName>
    </submittedName>
</protein>
<dbReference type="GO" id="GO:0016020">
    <property type="term" value="C:membrane"/>
    <property type="evidence" value="ECO:0007669"/>
    <property type="project" value="TreeGrafter"/>
</dbReference>
<accession>A0A2G3PIQ6</accession>
<dbReference type="InterPro" id="IPR006656">
    <property type="entry name" value="Mopterin_OxRdtase"/>
</dbReference>